<dbReference type="HOGENOM" id="CLU_2709081_0_0_1"/>
<feature type="region of interest" description="Disordered" evidence="1">
    <location>
        <begin position="25"/>
        <end position="46"/>
    </location>
</feature>
<dbReference type="Gramene" id="OPUNC04G27680.1">
    <property type="protein sequence ID" value="OPUNC04G27680.1"/>
    <property type="gene ID" value="OPUNC04G27680"/>
</dbReference>
<reference evidence="2" key="2">
    <citation type="submission" date="2018-05" db="EMBL/GenBank/DDBJ databases">
        <title>OpunRS2 (Oryza punctata Reference Sequence Version 2).</title>
        <authorList>
            <person name="Zhang J."/>
            <person name="Kudrna D."/>
            <person name="Lee S."/>
            <person name="Talag J."/>
            <person name="Welchert J."/>
            <person name="Wing R.A."/>
        </authorList>
    </citation>
    <scope>NUCLEOTIDE SEQUENCE [LARGE SCALE GENOMIC DNA]</scope>
</reference>
<evidence type="ECO:0000313" key="2">
    <source>
        <dbReference type="EnsemblPlants" id="OPUNC04G27680.1"/>
    </source>
</evidence>
<reference evidence="2" key="1">
    <citation type="submission" date="2015-04" db="UniProtKB">
        <authorList>
            <consortium name="EnsemblPlants"/>
        </authorList>
    </citation>
    <scope>IDENTIFICATION</scope>
</reference>
<organism evidence="2">
    <name type="scientific">Oryza punctata</name>
    <name type="common">Red rice</name>
    <dbReference type="NCBI Taxonomy" id="4537"/>
    <lineage>
        <taxon>Eukaryota</taxon>
        <taxon>Viridiplantae</taxon>
        <taxon>Streptophyta</taxon>
        <taxon>Embryophyta</taxon>
        <taxon>Tracheophyta</taxon>
        <taxon>Spermatophyta</taxon>
        <taxon>Magnoliopsida</taxon>
        <taxon>Liliopsida</taxon>
        <taxon>Poales</taxon>
        <taxon>Poaceae</taxon>
        <taxon>BOP clade</taxon>
        <taxon>Oryzoideae</taxon>
        <taxon>Oryzeae</taxon>
        <taxon>Oryzinae</taxon>
        <taxon>Oryza</taxon>
    </lineage>
</organism>
<dbReference type="AlphaFoldDB" id="A0A0E0KX09"/>
<dbReference type="EnsemblPlants" id="OPUNC04G27680.1">
    <property type="protein sequence ID" value="OPUNC04G27680.1"/>
    <property type="gene ID" value="OPUNC04G27680"/>
</dbReference>
<dbReference type="Proteomes" id="UP000026962">
    <property type="component" value="Chromosome 4"/>
</dbReference>
<evidence type="ECO:0000256" key="1">
    <source>
        <dbReference type="SAM" id="MobiDB-lite"/>
    </source>
</evidence>
<protein>
    <submittedName>
        <fullName evidence="2">Uncharacterized protein</fullName>
    </submittedName>
</protein>
<keyword evidence="3" id="KW-1185">Reference proteome</keyword>
<accession>A0A0E0KX09</accession>
<sequence length="73" mass="7979">MRMRLPDCCASIAALINPLAAPDSGVNRSPGLAHSARRSSFDGQGKTYRVPTSSIYEDGINQRNICLFARLNR</sequence>
<proteinExistence type="predicted"/>
<name>A0A0E0KX09_ORYPU</name>
<evidence type="ECO:0000313" key="3">
    <source>
        <dbReference type="Proteomes" id="UP000026962"/>
    </source>
</evidence>